<dbReference type="EMBL" id="SPHZ02000011">
    <property type="protein sequence ID" value="KAF0894364.1"/>
    <property type="molecule type" value="Genomic_DNA"/>
</dbReference>
<dbReference type="AlphaFoldDB" id="A0A6G1C3G6"/>
<dbReference type="Proteomes" id="UP000479710">
    <property type="component" value="Unassembled WGS sequence"/>
</dbReference>
<evidence type="ECO:0000313" key="1">
    <source>
        <dbReference type="EMBL" id="KAF0894364.1"/>
    </source>
</evidence>
<evidence type="ECO:0000313" key="2">
    <source>
        <dbReference type="Proteomes" id="UP000479710"/>
    </source>
</evidence>
<keyword evidence="2" id="KW-1185">Reference proteome</keyword>
<organism evidence="1 2">
    <name type="scientific">Oryza meyeriana var. granulata</name>
    <dbReference type="NCBI Taxonomy" id="110450"/>
    <lineage>
        <taxon>Eukaryota</taxon>
        <taxon>Viridiplantae</taxon>
        <taxon>Streptophyta</taxon>
        <taxon>Embryophyta</taxon>
        <taxon>Tracheophyta</taxon>
        <taxon>Spermatophyta</taxon>
        <taxon>Magnoliopsida</taxon>
        <taxon>Liliopsida</taxon>
        <taxon>Poales</taxon>
        <taxon>Poaceae</taxon>
        <taxon>BOP clade</taxon>
        <taxon>Oryzoideae</taxon>
        <taxon>Oryzeae</taxon>
        <taxon>Oryzinae</taxon>
        <taxon>Oryza</taxon>
        <taxon>Oryza meyeriana</taxon>
    </lineage>
</organism>
<name>A0A6G1C3G6_9ORYZ</name>
<protein>
    <submittedName>
        <fullName evidence="1">Uncharacterized protein</fullName>
    </submittedName>
</protein>
<comment type="caution">
    <text evidence="1">The sequence shown here is derived from an EMBL/GenBank/DDBJ whole genome shotgun (WGS) entry which is preliminary data.</text>
</comment>
<accession>A0A6G1C3G6</accession>
<reference evidence="1 2" key="1">
    <citation type="submission" date="2019-11" db="EMBL/GenBank/DDBJ databases">
        <title>Whole genome sequence of Oryza granulata.</title>
        <authorList>
            <person name="Li W."/>
        </authorList>
    </citation>
    <scope>NUCLEOTIDE SEQUENCE [LARGE SCALE GENOMIC DNA]</scope>
    <source>
        <strain evidence="2">cv. Menghai</strain>
        <tissue evidence="1">Leaf</tissue>
    </source>
</reference>
<sequence length="105" mass="11682">MASPSPTRDTGVEVIDPELYPPARITAHDVMNASEGEQQGIHAHVVQQQALKVSGNRHSLSKAAAWVVSRVEDNKIARMIDEDTISKQNLECPFPRYGKLQRSIY</sequence>
<dbReference type="OrthoDB" id="693469at2759"/>
<gene>
    <name evidence="1" type="ORF">E2562_038481</name>
</gene>
<proteinExistence type="predicted"/>